<dbReference type="EMBL" id="CAJVQA010037600">
    <property type="protein sequence ID" value="CAG8810039.1"/>
    <property type="molecule type" value="Genomic_DNA"/>
</dbReference>
<organism evidence="2 3">
    <name type="scientific">Cetraspora pellucida</name>
    <dbReference type="NCBI Taxonomy" id="1433469"/>
    <lineage>
        <taxon>Eukaryota</taxon>
        <taxon>Fungi</taxon>
        <taxon>Fungi incertae sedis</taxon>
        <taxon>Mucoromycota</taxon>
        <taxon>Glomeromycotina</taxon>
        <taxon>Glomeromycetes</taxon>
        <taxon>Diversisporales</taxon>
        <taxon>Gigasporaceae</taxon>
        <taxon>Cetraspora</taxon>
    </lineage>
</organism>
<sequence length="657" mass="72432">VHAAWSSARYIYTLNNRTYGRDLFHYDLLNGGLFYTNSPYVQEVTYIGKGIQDNPTHLFLITMDGYMEDCTMMFRTEIGQNYSSTSPARHFCSKSNSLQPFTFNMTSVNIYSGDPPNPDHPIAPSVVIGYCSLGINIDNHNSITPTTNAFECLDQLTSKPLGTHFGLVQIGNDVSNFFDINDYSPSTISLANAVNNFAQIVNSVFLGAQDGSNNAINNIDDIRAKLTPEKINKTPDLVFEIVLGIYVSLMGTAVAALGPSAIAGEVVTAEVGAGVGAETDAVYVENEAIVAEENFGNELTSYAEEVEQEVGGLENEVPKINEYAEDHLNKAELSLSRNNLDGLYENLQKSKEAIEELKKLGALEENLEYRYFNIYWRSFDRFANAQVQMSPRMRGTTSAMELVQRALGSGSKFSPSALRGPWRPSEITPAEESPGNIKRDLLNNKIGGTIDLETISLKEVMYDLANNFSQSISIDDFKDQVKNVLSTISTELKNNIATDLNGSDISILDNFIKPKLGVTNDYGKSLTSTMAKDFLTARITSIVMTGFGAVICNNDVAHECEEYQCSCNTPIGDNNKTCIFAGGFGPNNAGTYYGYRDSHLNLIKQWNNVAGICQNVNGWQFNYDTCEGYYRHDKCKSACKGKNKRSTKYLSCAATQN</sequence>
<dbReference type="Proteomes" id="UP000789759">
    <property type="component" value="Unassembled WGS sequence"/>
</dbReference>
<protein>
    <submittedName>
        <fullName evidence="2">3094_t:CDS:1</fullName>
    </submittedName>
</protein>
<feature type="region of interest" description="Disordered" evidence="1">
    <location>
        <begin position="412"/>
        <end position="434"/>
    </location>
</feature>
<dbReference type="AlphaFoldDB" id="A0A9N9PBZ2"/>
<dbReference type="OrthoDB" id="2443832at2759"/>
<accession>A0A9N9PBZ2</accession>
<gene>
    <name evidence="2" type="ORF">CPELLU_LOCUS18539</name>
</gene>
<reference evidence="2" key="1">
    <citation type="submission" date="2021-06" db="EMBL/GenBank/DDBJ databases">
        <authorList>
            <person name="Kallberg Y."/>
            <person name="Tangrot J."/>
            <person name="Rosling A."/>
        </authorList>
    </citation>
    <scope>NUCLEOTIDE SEQUENCE</scope>
    <source>
        <strain evidence="2">FL966</strain>
    </source>
</reference>
<evidence type="ECO:0000313" key="2">
    <source>
        <dbReference type="EMBL" id="CAG8810039.1"/>
    </source>
</evidence>
<name>A0A9N9PBZ2_9GLOM</name>
<proteinExistence type="predicted"/>
<comment type="caution">
    <text evidence="2">The sequence shown here is derived from an EMBL/GenBank/DDBJ whole genome shotgun (WGS) entry which is preliminary data.</text>
</comment>
<evidence type="ECO:0000313" key="3">
    <source>
        <dbReference type="Proteomes" id="UP000789759"/>
    </source>
</evidence>
<keyword evidence="3" id="KW-1185">Reference proteome</keyword>
<feature type="non-terminal residue" evidence="2">
    <location>
        <position position="1"/>
    </location>
</feature>
<evidence type="ECO:0000256" key="1">
    <source>
        <dbReference type="SAM" id="MobiDB-lite"/>
    </source>
</evidence>